<evidence type="ECO:0000259" key="7">
    <source>
        <dbReference type="PROSITE" id="PS51671"/>
    </source>
</evidence>
<evidence type="ECO:0000256" key="1">
    <source>
        <dbReference type="ARBA" id="ARBA00004976"/>
    </source>
</evidence>
<dbReference type="Pfam" id="PF02824">
    <property type="entry name" value="TGS"/>
    <property type="match status" value="1"/>
</dbReference>
<feature type="domain" description="ACT" evidence="7">
    <location>
        <begin position="670"/>
        <end position="744"/>
    </location>
</feature>
<keyword evidence="10" id="KW-0808">Transferase</keyword>
<dbReference type="OrthoDB" id="9805041at2"/>
<dbReference type="FunFam" id="3.10.20.30:FF:000002">
    <property type="entry name" value="GTP pyrophosphokinase (RelA/SpoT)"/>
    <property type="match status" value="1"/>
</dbReference>
<name>A0A401IU13_9LACO</name>
<comment type="function">
    <text evidence="5">In eubacteria ppGpp (guanosine 3'-diphosphate 5'-diphosphate) is a mediator of the stringent response that coordinates a variety of cellular activities in response to changes in nutritional abundance.</text>
</comment>
<evidence type="ECO:0000256" key="5">
    <source>
        <dbReference type="RuleBase" id="RU003847"/>
    </source>
</evidence>
<dbReference type="Pfam" id="PF13291">
    <property type="entry name" value="ACT_4"/>
    <property type="match status" value="1"/>
</dbReference>
<evidence type="ECO:0000256" key="4">
    <source>
        <dbReference type="ARBA" id="ARBA00048244"/>
    </source>
</evidence>
<dbReference type="Gene3D" id="1.10.3210.10">
    <property type="entry name" value="Hypothetical protein af1432"/>
    <property type="match status" value="1"/>
</dbReference>
<dbReference type="GO" id="GO:0008728">
    <property type="term" value="F:GTP diphosphokinase activity"/>
    <property type="evidence" value="ECO:0007669"/>
    <property type="project" value="UniProtKB-EC"/>
</dbReference>
<dbReference type="PANTHER" id="PTHR21262">
    <property type="entry name" value="GUANOSINE-3',5'-BIS DIPHOSPHATE 3'-PYROPHOSPHOHYDROLASE"/>
    <property type="match status" value="1"/>
</dbReference>
<evidence type="ECO:0000256" key="6">
    <source>
        <dbReference type="SAM" id="MobiDB-lite"/>
    </source>
</evidence>
<dbReference type="SUPFAM" id="SSF81301">
    <property type="entry name" value="Nucleotidyltransferase"/>
    <property type="match status" value="1"/>
</dbReference>
<dbReference type="InterPro" id="IPR043519">
    <property type="entry name" value="NT_sf"/>
</dbReference>
<protein>
    <recommendedName>
        <fullName evidence="2">GTP diphosphokinase</fullName>
        <ecNumber evidence="2">2.7.6.5</ecNumber>
    </recommendedName>
</protein>
<dbReference type="InterPro" id="IPR012675">
    <property type="entry name" value="Beta-grasp_dom_sf"/>
</dbReference>
<dbReference type="InterPro" id="IPR003607">
    <property type="entry name" value="HD/PDEase_dom"/>
</dbReference>
<dbReference type="CDD" id="cd05399">
    <property type="entry name" value="NT_Rel-Spo_like"/>
    <property type="match status" value="1"/>
</dbReference>
<accession>A0A401IU13</accession>
<dbReference type="SUPFAM" id="SSF109604">
    <property type="entry name" value="HD-domain/PDEase-like"/>
    <property type="match status" value="1"/>
</dbReference>
<dbReference type="PROSITE" id="PS51671">
    <property type="entry name" value="ACT"/>
    <property type="match status" value="1"/>
</dbReference>
<sequence>MEKETIWSAQDVLTMCSKYMNQEHAALVQKSYDFASYVHKGQARKSGEPYIVHPIQVAGILADLKMDPATVCAGFLHDVVEDTPVTLGDVGELFGKDVEIIVDGVTKLSKIKYISHQEAQAENHRKLLLAMSQDLRVIIVKLADRLHNMRTLSHLRPDKQRRIANETLEIYAPLADRLGISTIKWELEDTSLRYLNPQQYYRIVHLMNSKRTERLNYIEDVIKELKKAIEDLDLDCEIYGRPKHIYSIYRKMRDQHKQFDQIYDLIAIRVVVQSIKDCYAILGAIHTRWKPMPGRFKDYIAMPKANMYQSLHTTVLGPSGRPFEVQIRTEEMHQVAEYGIAAHWAYKEGKKDAVAKSETGEKLNFFKEILEFQNESENANDFMESVKGDLFSDRVYVFTPKGDVLELPKGSVPLDMAYSIHTEIGNHTTGAKVNGKIVPLNYQIKNGDIVDILTSQNSTGPSQDWLDLVHTNKARNKIRRFFKQRDRTKNVDSGKNILESAILNAGFDPHEVLVEKNIDRVLEKKHFKEVEDLYASIGFGELQPIGIVNVLVEDIRQKQEEERQQQQEKDLLEEHKEISSENKNAPKSKKGNGKDDTVVIAGIDNMLIRLSHCCSPIPGDDIVGYITKGRGVSVHRIDCPNIKNEEKNGTHLIDVSWNNLPEEHTLYDTELEIEGYNRSGLLNDILQMVNNTSKNLNSVNGRVDSNKMAIINITISVRDKVELQRVIDNLKRVADVYVVKRTIH</sequence>
<keyword evidence="10" id="KW-0418">Kinase</keyword>
<organism evidence="10 11">
    <name type="scientific">Ligilactobacillus salitolerans</name>
    <dbReference type="NCBI Taxonomy" id="1808352"/>
    <lineage>
        <taxon>Bacteria</taxon>
        <taxon>Bacillati</taxon>
        <taxon>Bacillota</taxon>
        <taxon>Bacilli</taxon>
        <taxon>Lactobacillales</taxon>
        <taxon>Lactobacillaceae</taxon>
        <taxon>Ligilactobacillus</taxon>
    </lineage>
</organism>
<dbReference type="EC" id="2.7.6.5" evidence="2"/>
<evidence type="ECO:0000259" key="9">
    <source>
        <dbReference type="PROSITE" id="PS51880"/>
    </source>
</evidence>
<comment type="pathway">
    <text evidence="1">Purine metabolism; ppGpp biosynthesis; ppGpp from GTP: step 1/2.</text>
</comment>
<dbReference type="Gene3D" id="3.10.20.30">
    <property type="match status" value="1"/>
</dbReference>
<feature type="domain" description="HD" evidence="8">
    <location>
        <begin position="50"/>
        <end position="149"/>
    </location>
</feature>
<evidence type="ECO:0000256" key="3">
    <source>
        <dbReference type="ARBA" id="ARBA00023134"/>
    </source>
</evidence>
<dbReference type="FunFam" id="3.30.460.10:FF:000001">
    <property type="entry name" value="GTP pyrophosphokinase RelA"/>
    <property type="match status" value="1"/>
</dbReference>
<comment type="caution">
    <text evidence="10">The sequence shown here is derived from an EMBL/GenBank/DDBJ whole genome shotgun (WGS) entry which is preliminary data.</text>
</comment>
<dbReference type="InterPro" id="IPR004095">
    <property type="entry name" value="TGS"/>
</dbReference>
<dbReference type="InterPro" id="IPR045600">
    <property type="entry name" value="RelA/SpoT_AH_RIS"/>
</dbReference>
<evidence type="ECO:0000256" key="2">
    <source>
        <dbReference type="ARBA" id="ARBA00013251"/>
    </source>
</evidence>
<comment type="catalytic activity">
    <reaction evidence="4">
        <text>GTP + ATP = guanosine 3'-diphosphate 5'-triphosphate + AMP</text>
        <dbReference type="Rhea" id="RHEA:22088"/>
        <dbReference type="ChEBI" id="CHEBI:30616"/>
        <dbReference type="ChEBI" id="CHEBI:37565"/>
        <dbReference type="ChEBI" id="CHEBI:142410"/>
        <dbReference type="ChEBI" id="CHEBI:456215"/>
        <dbReference type="EC" id="2.7.6.5"/>
    </reaction>
</comment>
<dbReference type="SUPFAM" id="SSF81271">
    <property type="entry name" value="TGS-like"/>
    <property type="match status" value="1"/>
</dbReference>
<proteinExistence type="inferred from homology"/>
<evidence type="ECO:0000313" key="10">
    <source>
        <dbReference type="EMBL" id="GBG95004.1"/>
    </source>
</evidence>
<dbReference type="CDD" id="cd01668">
    <property type="entry name" value="TGS_RSH"/>
    <property type="match status" value="1"/>
</dbReference>
<dbReference type="InterPro" id="IPR012676">
    <property type="entry name" value="TGS-like"/>
</dbReference>
<dbReference type="InterPro" id="IPR007685">
    <property type="entry name" value="RelA_SpoT"/>
</dbReference>
<feature type="compositionally biased region" description="Basic and acidic residues" evidence="6">
    <location>
        <begin position="561"/>
        <end position="580"/>
    </location>
</feature>
<dbReference type="Proteomes" id="UP000286848">
    <property type="component" value="Unassembled WGS sequence"/>
</dbReference>
<evidence type="ECO:0000313" key="11">
    <source>
        <dbReference type="Proteomes" id="UP000286848"/>
    </source>
</evidence>
<dbReference type="PANTHER" id="PTHR21262:SF31">
    <property type="entry name" value="GTP PYROPHOSPHOKINASE"/>
    <property type="match status" value="1"/>
</dbReference>
<evidence type="ECO:0000259" key="8">
    <source>
        <dbReference type="PROSITE" id="PS51831"/>
    </source>
</evidence>
<dbReference type="GO" id="GO:0015970">
    <property type="term" value="P:guanosine tetraphosphate biosynthetic process"/>
    <property type="evidence" value="ECO:0007669"/>
    <property type="project" value="UniProtKB-UniPathway"/>
</dbReference>
<dbReference type="SUPFAM" id="SSF55021">
    <property type="entry name" value="ACT-like"/>
    <property type="match status" value="1"/>
</dbReference>
<dbReference type="InterPro" id="IPR002912">
    <property type="entry name" value="ACT_dom"/>
</dbReference>
<dbReference type="PROSITE" id="PS51880">
    <property type="entry name" value="TGS"/>
    <property type="match status" value="1"/>
</dbReference>
<dbReference type="Pfam" id="PF04607">
    <property type="entry name" value="RelA_SpoT"/>
    <property type="match status" value="1"/>
</dbReference>
<dbReference type="Gene3D" id="3.30.70.260">
    <property type="match status" value="1"/>
</dbReference>
<dbReference type="InterPro" id="IPR006674">
    <property type="entry name" value="HD_domain"/>
</dbReference>
<dbReference type="SMART" id="SM00954">
    <property type="entry name" value="RelA_SpoT"/>
    <property type="match status" value="1"/>
</dbReference>
<dbReference type="CDD" id="cd00077">
    <property type="entry name" value="HDc"/>
    <property type="match status" value="1"/>
</dbReference>
<dbReference type="GO" id="GO:0005525">
    <property type="term" value="F:GTP binding"/>
    <property type="evidence" value="ECO:0007669"/>
    <property type="project" value="UniProtKB-KW"/>
</dbReference>
<dbReference type="UniPathway" id="UPA00908">
    <property type="reaction ID" value="UER00884"/>
</dbReference>
<dbReference type="Pfam" id="PF19296">
    <property type="entry name" value="RelA_AH_RIS"/>
    <property type="match status" value="1"/>
</dbReference>
<dbReference type="GO" id="GO:0016301">
    <property type="term" value="F:kinase activity"/>
    <property type="evidence" value="ECO:0007669"/>
    <property type="project" value="UniProtKB-KW"/>
</dbReference>
<dbReference type="InterPro" id="IPR045865">
    <property type="entry name" value="ACT-like_dom_sf"/>
</dbReference>
<keyword evidence="11" id="KW-1185">Reference proteome</keyword>
<dbReference type="GO" id="GO:0005886">
    <property type="term" value="C:plasma membrane"/>
    <property type="evidence" value="ECO:0007669"/>
    <property type="project" value="TreeGrafter"/>
</dbReference>
<dbReference type="Pfam" id="PF13328">
    <property type="entry name" value="HD_4"/>
    <property type="match status" value="1"/>
</dbReference>
<gene>
    <name evidence="10" type="primary">relA</name>
    <name evidence="10" type="ORF">LFYK43_14630</name>
</gene>
<dbReference type="RefSeq" id="WP_124976927.1">
    <property type="nucleotide sequence ID" value="NZ_BFFP01000023.1"/>
</dbReference>
<dbReference type="PROSITE" id="PS51831">
    <property type="entry name" value="HD"/>
    <property type="match status" value="1"/>
</dbReference>
<dbReference type="CDD" id="cd04876">
    <property type="entry name" value="ACT_RelA-SpoT"/>
    <property type="match status" value="1"/>
</dbReference>
<dbReference type="SMART" id="SM00471">
    <property type="entry name" value="HDc"/>
    <property type="match status" value="1"/>
</dbReference>
<keyword evidence="3" id="KW-0342">GTP-binding</keyword>
<dbReference type="Gene3D" id="3.30.460.10">
    <property type="entry name" value="Beta Polymerase, domain 2"/>
    <property type="match status" value="1"/>
</dbReference>
<dbReference type="FunFam" id="1.10.3210.10:FF:000001">
    <property type="entry name" value="GTP pyrophosphokinase RelA"/>
    <property type="match status" value="1"/>
</dbReference>
<dbReference type="AlphaFoldDB" id="A0A401IU13"/>
<keyword evidence="3" id="KW-0547">Nucleotide-binding</keyword>
<feature type="domain" description="TGS" evidence="9">
    <location>
        <begin position="393"/>
        <end position="454"/>
    </location>
</feature>
<feature type="region of interest" description="Disordered" evidence="6">
    <location>
        <begin position="561"/>
        <end position="595"/>
    </location>
</feature>
<dbReference type="EMBL" id="BFFP01000023">
    <property type="protein sequence ID" value="GBG95004.1"/>
    <property type="molecule type" value="Genomic_DNA"/>
</dbReference>
<reference evidence="10 11" key="1">
    <citation type="journal article" date="2019" name="Int. J. Syst. Evol. Microbiol.">
        <title>Lactobacillus salitolerans sp. nov., a novel lactic acid bacterium isolated from spent mushroom substrates.</title>
        <authorList>
            <person name="Tohno M."/>
            <person name="Tanizawa Y."/>
            <person name="Kojima Y."/>
            <person name="Sakamoto M."/>
            <person name="Nakamura Y."/>
            <person name="Ohkuma M."/>
            <person name="Kobayashi H."/>
        </authorList>
    </citation>
    <scope>NUCLEOTIDE SEQUENCE [LARGE SCALE GENOMIC DNA]</scope>
    <source>
        <strain evidence="10 11">YK43</strain>
    </source>
</reference>
<dbReference type="InterPro" id="IPR033655">
    <property type="entry name" value="TGS_RelA/SpoT"/>
</dbReference>
<comment type="similarity">
    <text evidence="5">Belongs to the relA/spoT family.</text>
</comment>
<dbReference type="InterPro" id="IPR004811">
    <property type="entry name" value="RelA/Spo_fam"/>
</dbReference>
<dbReference type="NCBIfam" id="TIGR00691">
    <property type="entry name" value="spoT_relA"/>
    <property type="match status" value="1"/>
</dbReference>